<dbReference type="EMBL" id="AZBU02000005">
    <property type="protein sequence ID" value="TKR77737.1"/>
    <property type="molecule type" value="Genomic_DNA"/>
</dbReference>
<keyword evidence="2" id="KW-1185">Reference proteome</keyword>
<proteinExistence type="predicted"/>
<evidence type="ECO:0000313" key="1">
    <source>
        <dbReference type="EMBL" id="TKR77737.1"/>
    </source>
</evidence>
<reference evidence="1 2" key="1">
    <citation type="journal article" date="2015" name="Genome Biol.">
        <title>Comparative genomics of Steinernema reveals deeply conserved gene regulatory networks.</title>
        <authorList>
            <person name="Dillman A.R."/>
            <person name="Macchietto M."/>
            <person name="Porter C.F."/>
            <person name="Rogers A."/>
            <person name="Williams B."/>
            <person name="Antoshechkin I."/>
            <person name="Lee M.M."/>
            <person name="Goodwin Z."/>
            <person name="Lu X."/>
            <person name="Lewis E.E."/>
            <person name="Goodrich-Blair H."/>
            <person name="Stock S.P."/>
            <person name="Adams B.J."/>
            <person name="Sternberg P.W."/>
            <person name="Mortazavi A."/>
        </authorList>
    </citation>
    <scope>NUCLEOTIDE SEQUENCE [LARGE SCALE GENOMIC DNA]</scope>
    <source>
        <strain evidence="1 2">ALL</strain>
    </source>
</reference>
<gene>
    <name evidence="1" type="ORF">L596_018654</name>
</gene>
<organism evidence="1 2">
    <name type="scientific">Steinernema carpocapsae</name>
    <name type="common">Entomopathogenic nematode</name>
    <dbReference type="NCBI Taxonomy" id="34508"/>
    <lineage>
        <taxon>Eukaryota</taxon>
        <taxon>Metazoa</taxon>
        <taxon>Ecdysozoa</taxon>
        <taxon>Nematoda</taxon>
        <taxon>Chromadorea</taxon>
        <taxon>Rhabditida</taxon>
        <taxon>Tylenchina</taxon>
        <taxon>Panagrolaimomorpha</taxon>
        <taxon>Strongyloidoidea</taxon>
        <taxon>Steinernematidae</taxon>
        <taxon>Steinernema</taxon>
    </lineage>
</organism>
<accession>A0A4U5N595</accession>
<name>A0A4U5N595_STECR</name>
<comment type="caution">
    <text evidence="1">The sequence shown here is derived from an EMBL/GenBank/DDBJ whole genome shotgun (WGS) entry which is preliminary data.</text>
</comment>
<dbReference type="Proteomes" id="UP000298663">
    <property type="component" value="Unassembled WGS sequence"/>
</dbReference>
<protein>
    <submittedName>
        <fullName evidence="1">Uncharacterized protein</fullName>
    </submittedName>
</protein>
<evidence type="ECO:0000313" key="2">
    <source>
        <dbReference type="Proteomes" id="UP000298663"/>
    </source>
</evidence>
<reference evidence="1 2" key="2">
    <citation type="journal article" date="2019" name="G3 (Bethesda)">
        <title>Hybrid Assembly of the Genome of the Entomopathogenic Nematode Steinernema carpocapsae Identifies the X-Chromosome.</title>
        <authorList>
            <person name="Serra L."/>
            <person name="Macchietto M."/>
            <person name="Macias-Munoz A."/>
            <person name="McGill C.J."/>
            <person name="Rodriguez I.M."/>
            <person name="Rodriguez B."/>
            <person name="Murad R."/>
            <person name="Mortazavi A."/>
        </authorList>
    </citation>
    <scope>NUCLEOTIDE SEQUENCE [LARGE SCALE GENOMIC DNA]</scope>
    <source>
        <strain evidence="1 2">ALL</strain>
    </source>
</reference>
<sequence>MLILNFQSYVLPRINHLNPHKSRNSHFSFFRCNRTPKSDVLQEDTRVTLQRHADVLACTLNLNLRFRLSLIFCLFPLPHRLSLRLKSALISAELWCLRNPKTSAARLIPNIMKV</sequence>
<dbReference type="AlphaFoldDB" id="A0A4U5N595"/>